<proteinExistence type="predicted"/>
<comment type="caution">
    <text evidence="1">The sequence shown here is derived from an EMBL/GenBank/DDBJ whole genome shotgun (WGS) entry which is preliminary data.</text>
</comment>
<dbReference type="EMBL" id="CAUYUJ010018726">
    <property type="protein sequence ID" value="CAK0885884.1"/>
    <property type="molecule type" value="Genomic_DNA"/>
</dbReference>
<keyword evidence="2" id="KW-1185">Reference proteome</keyword>
<organism evidence="1 2">
    <name type="scientific">Prorocentrum cordatum</name>
    <dbReference type="NCBI Taxonomy" id="2364126"/>
    <lineage>
        <taxon>Eukaryota</taxon>
        <taxon>Sar</taxon>
        <taxon>Alveolata</taxon>
        <taxon>Dinophyceae</taxon>
        <taxon>Prorocentrales</taxon>
        <taxon>Prorocentraceae</taxon>
        <taxon>Prorocentrum</taxon>
    </lineage>
</organism>
<accession>A0ABN9WKP4</accession>
<name>A0ABN9WKP4_9DINO</name>
<protein>
    <submittedName>
        <fullName evidence="1">Uncharacterized protein</fullName>
    </submittedName>
</protein>
<sequence>MDDPAIHCRVDGDTVEGLRGRLAALGQALRELASIVKLPVAAIIEAKALRAAGDKGSARAMAVREESENGEGLEELDVGGLHGADFCPWVGEHGWDGSDGESEGDDEDLWERCDGLARPLASDAGNFVDEADGSMGEAASAMVELAWEGLEGDAEEQWALCDGMAEITGGCVDEADCSLRNAARAIWWSWPRR</sequence>
<evidence type="ECO:0000313" key="1">
    <source>
        <dbReference type="EMBL" id="CAK0885884.1"/>
    </source>
</evidence>
<reference evidence="1" key="1">
    <citation type="submission" date="2023-10" db="EMBL/GenBank/DDBJ databases">
        <authorList>
            <person name="Chen Y."/>
            <person name="Shah S."/>
            <person name="Dougan E. K."/>
            <person name="Thang M."/>
            <person name="Chan C."/>
        </authorList>
    </citation>
    <scope>NUCLEOTIDE SEQUENCE [LARGE SCALE GENOMIC DNA]</scope>
</reference>
<gene>
    <name evidence="1" type="ORF">PCOR1329_LOCUS67375</name>
</gene>
<dbReference type="Proteomes" id="UP001189429">
    <property type="component" value="Unassembled WGS sequence"/>
</dbReference>
<evidence type="ECO:0000313" key="2">
    <source>
        <dbReference type="Proteomes" id="UP001189429"/>
    </source>
</evidence>